<dbReference type="GO" id="GO:0008324">
    <property type="term" value="F:monoatomic cation transmembrane transporter activity"/>
    <property type="evidence" value="ECO:0007669"/>
    <property type="project" value="InterPro"/>
</dbReference>
<comment type="subcellular location">
    <subcellularLocation>
        <location evidence="1">Membrane</location>
        <topology evidence="1">Multi-pass membrane protein</topology>
    </subcellularLocation>
</comment>
<evidence type="ECO:0000256" key="9">
    <source>
        <dbReference type="SAM" id="Phobius"/>
    </source>
</evidence>
<dbReference type="EMBL" id="RBZW01000012">
    <property type="protein sequence ID" value="THE66095.1"/>
    <property type="molecule type" value="Genomic_DNA"/>
</dbReference>
<evidence type="ECO:0000256" key="8">
    <source>
        <dbReference type="ARBA" id="ARBA00023136"/>
    </source>
</evidence>
<evidence type="ECO:0000256" key="4">
    <source>
        <dbReference type="ARBA" id="ARBA00022692"/>
    </source>
</evidence>
<dbReference type="OrthoDB" id="203810at2157"/>
<dbReference type="SUPFAM" id="SSF161093">
    <property type="entry name" value="MgtE membrane domain-like"/>
    <property type="match status" value="1"/>
</dbReference>
<evidence type="ECO:0000313" key="11">
    <source>
        <dbReference type="EMBL" id="THE66095.1"/>
    </source>
</evidence>
<keyword evidence="8 9" id="KW-0472">Membrane</keyword>
<accession>A0A4S3TRX0</accession>
<name>A0A4S3TRX0_9EURY</name>
<dbReference type="GO" id="GO:0016020">
    <property type="term" value="C:membrane"/>
    <property type="evidence" value="ECO:0007669"/>
    <property type="project" value="UniProtKB-SubCell"/>
</dbReference>
<dbReference type="Gene3D" id="1.10.357.20">
    <property type="entry name" value="SLC41 divalent cation transporters, integral membrane domain"/>
    <property type="match status" value="1"/>
</dbReference>
<evidence type="ECO:0000256" key="1">
    <source>
        <dbReference type="ARBA" id="ARBA00004141"/>
    </source>
</evidence>
<keyword evidence="3" id="KW-0813">Transport</keyword>
<evidence type="ECO:0000256" key="5">
    <source>
        <dbReference type="ARBA" id="ARBA00022842"/>
    </source>
</evidence>
<reference evidence="11 12" key="1">
    <citation type="submission" date="2018-10" db="EMBL/GenBank/DDBJ databases">
        <title>Natronolimnobius sp. XQ-INN 246 isolated from Inner Mongolia Autonomous Region of China.</title>
        <authorList>
            <person name="Xue Q."/>
        </authorList>
    </citation>
    <scope>NUCLEOTIDE SEQUENCE [LARGE SCALE GENOMIC DNA]</scope>
    <source>
        <strain evidence="11 12">XQ-INN 246</strain>
    </source>
</reference>
<keyword evidence="5" id="KW-0460">Magnesium</keyword>
<keyword evidence="7" id="KW-0406">Ion transport</keyword>
<feature type="transmembrane region" description="Helical" evidence="9">
    <location>
        <begin position="51"/>
        <end position="73"/>
    </location>
</feature>
<dbReference type="PANTHER" id="PTHR16228">
    <property type="entry name" value="DIVALENT CATION TRANSPORTER SOLUTE CARRIER FAMILY 41"/>
    <property type="match status" value="1"/>
</dbReference>
<comment type="similarity">
    <text evidence="2">Belongs to the SLC41A transporter family.</text>
</comment>
<keyword evidence="4 9" id="KW-0812">Transmembrane</keyword>
<protein>
    <submittedName>
        <fullName evidence="11">ABC transporter permease</fullName>
    </submittedName>
</protein>
<feature type="transmembrane region" description="Helical" evidence="9">
    <location>
        <begin position="19"/>
        <end position="39"/>
    </location>
</feature>
<dbReference type="InterPro" id="IPR036739">
    <property type="entry name" value="SLC41_membr_dom_sf"/>
</dbReference>
<dbReference type="InterPro" id="IPR045349">
    <property type="entry name" value="SLC41A1-3"/>
</dbReference>
<dbReference type="AlphaFoldDB" id="A0A4S3TRX0"/>
<feature type="domain" description="SLC41A/MgtE integral membrane" evidence="10">
    <location>
        <begin position="58"/>
        <end position="188"/>
    </location>
</feature>
<feature type="transmembrane region" description="Helical" evidence="9">
    <location>
        <begin position="130"/>
        <end position="152"/>
    </location>
</feature>
<evidence type="ECO:0000256" key="7">
    <source>
        <dbReference type="ARBA" id="ARBA00023065"/>
    </source>
</evidence>
<keyword evidence="12" id="KW-1185">Reference proteome</keyword>
<keyword evidence="6 9" id="KW-1133">Transmembrane helix</keyword>
<comment type="caution">
    <text evidence="11">The sequence shown here is derived from an EMBL/GenBank/DDBJ whole genome shotgun (WGS) entry which is preliminary data.</text>
</comment>
<dbReference type="InterPro" id="IPR006667">
    <property type="entry name" value="SLC41_membr_dom"/>
</dbReference>
<dbReference type="Proteomes" id="UP000318864">
    <property type="component" value="Unassembled WGS sequence"/>
</dbReference>
<feature type="transmembrane region" description="Helical" evidence="9">
    <location>
        <begin position="93"/>
        <end position="118"/>
    </location>
</feature>
<dbReference type="Pfam" id="PF01769">
    <property type="entry name" value="MgtE"/>
    <property type="match status" value="1"/>
</dbReference>
<dbReference type="PANTHER" id="PTHR16228:SF7">
    <property type="entry name" value="SLC41A_MGTE INTEGRAL MEMBRANE DOMAIN-CONTAINING PROTEIN"/>
    <property type="match status" value="1"/>
</dbReference>
<evidence type="ECO:0000313" key="12">
    <source>
        <dbReference type="Proteomes" id="UP000318864"/>
    </source>
</evidence>
<dbReference type="RefSeq" id="WP_141463433.1">
    <property type="nucleotide sequence ID" value="NZ_RBZW01000012.1"/>
</dbReference>
<gene>
    <name evidence="11" type="ORF">D8Y22_04010</name>
</gene>
<evidence type="ECO:0000259" key="10">
    <source>
        <dbReference type="Pfam" id="PF01769"/>
    </source>
</evidence>
<sequence>MVVPGASAGSLGTWNWRRIVGTMFPLLVVLSIIVLWAGITLENAEEMLEQYAILAVMVPTMVDMGGNLGAILSSRLSTRFHLGTTELDPRDRILWANVGAIFALAATIFTGLAIGAYYLGILIGSPLPFVSLLTISLISGMSVAVIAVVFSFAATYGSYRLGIDPDDTTIPIVTNVVDVFGMVIFIGVSALVLPL</sequence>
<feature type="transmembrane region" description="Helical" evidence="9">
    <location>
        <begin position="172"/>
        <end position="193"/>
    </location>
</feature>
<evidence type="ECO:0000256" key="6">
    <source>
        <dbReference type="ARBA" id="ARBA00022989"/>
    </source>
</evidence>
<evidence type="ECO:0000256" key="3">
    <source>
        <dbReference type="ARBA" id="ARBA00022448"/>
    </source>
</evidence>
<organism evidence="11 12">
    <name type="scientific">Salinadaptatus halalkaliphilus</name>
    <dbReference type="NCBI Taxonomy" id="2419781"/>
    <lineage>
        <taxon>Archaea</taxon>
        <taxon>Methanobacteriati</taxon>
        <taxon>Methanobacteriota</taxon>
        <taxon>Stenosarchaea group</taxon>
        <taxon>Halobacteria</taxon>
        <taxon>Halobacteriales</taxon>
        <taxon>Natrialbaceae</taxon>
        <taxon>Salinadaptatus</taxon>
    </lineage>
</organism>
<evidence type="ECO:0000256" key="2">
    <source>
        <dbReference type="ARBA" id="ARBA00009749"/>
    </source>
</evidence>
<proteinExistence type="inferred from homology"/>